<keyword evidence="8 9" id="KW-0472">Membrane</keyword>
<dbReference type="PANTHER" id="PTHR30614">
    <property type="entry name" value="MEMBRANE COMPONENT OF AMINO ACID ABC TRANSPORTER"/>
    <property type="match status" value="1"/>
</dbReference>
<keyword evidence="5 9" id="KW-0812">Transmembrane</keyword>
<name>A0A4U8UE86_9HELI</name>
<comment type="similarity">
    <text evidence="2">Belongs to the binding-protein-dependent transport system permease family. HisMQ subfamily.</text>
</comment>
<dbReference type="InterPro" id="IPR010065">
    <property type="entry name" value="AA_ABC_transptr_permease_3TM"/>
</dbReference>
<evidence type="ECO:0000313" key="12">
    <source>
        <dbReference type="Proteomes" id="UP000029920"/>
    </source>
</evidence>
<dbReference type="GO" id="GO:0043190">
    <property type="term" value="C:ATP-binding cassette (ABC) transporter complex"/>
    <property type="evidence" value="ECO:0007669"/>
    <property type="project" value="InterPro"/>
</dbReference>
<dbReference type="Gene3D" id="1.10.3720.10">
    <property type="entry name" value="MetI-like"/>
    <property type="match status" value="1"/>
</dbReference>
<evidence type="ECO:0000256" key="6">
    <source>
        <dbReference type="ARBA" id="ARBA00022970"/>
    </source>
</evidence>
<dbReference type="InterPro" id="IPR043429">
    <property type="entry name" value="ArtM/GltK/GlnP/TcyL/YhdX-like"/>
</dbReference>
<accession>A0A4U8UE86</accession>
<keyword evidence="3 9" id="KW-0813">Transport</keyword>
<comment type="caution">
    <text evidence="11">The sequence shown here is derived from an EMBL/GenBank/DDBJ whole genome shotgun (WGS) entry which is preliminary data.</text>
</comment>
<evidence type="ECO:0000256" key="8">
    <source>
        <dbReference type="ARBA" id="ARBA00023136"/>
    </source>
</evidence>
<dbReference type="Proteomes" id="UP000029920">
    <property type="component" value="Unassembled WGS sequence"/>
</dbReference>
<feature type="transmembrane region" description="Helical" evidence="9">
    <location>
        <begin position="99"/>
        <end position="117"/>
    </location>
</feature>
<dbReference type="Pfam" id="PF00528">
    <property type="entry name" value="BPD_transp_1"/>
    <property type="match status" value="1"/>
</dbReference>
<proteinExistence type="inferred from homology"/>
<dbReference type="PROSITE" id="PS50928">
    <property type="entry name" value="ABC_TM1"/>
    <property type="match status" value="1"/>
</dbReference>
<feature type="transmembrane region" description="Helical" evidence="9">
    <location>
        <begin position="56"/>
        <end position="79"/>
    </location>
</feature>
<dbReference type="PANTHER" id="PTHR30614:SF0">
    <property type="entry name" value="L-CYSTINE TRANSPORT SYSTEM PERMEASE PROTEIN TCYL"/>
    <property type="match status" value="1"/>
</dbReference>
<evidence type="ECO:0000256" key="2">
    <source>
        <dbReference type="ARBA" id="ARBA00010072"/>
    </source>
</evidence>
<dbReference type="SUPFAM" id="SSF161098">
    <property type="entry name" value="MetI-like"/>
    <property type="match status" value="1"/>
</dbReference>
<dbReference type="EMBL" id="JRPC02000011">
    <property type="protein sequence ID" value="TLE15965.1"/>
    <property type="molecule type" value="Genomic_DNA"/>
</dbReference>
<comment type="subcellular location">
    <subcellularLocation>
        <location evidence="1">Cell inner membrane</location>
        <topology evidence="1">Multi-pass membrane protein</topology>
    </subcellularLocation>
    <subcellularLocation>
        <location evidence="9">Cell membrane</location>
        <topology evidence="9">Multi-pass membrane protein</topology>
    </subcellularLocation>
</comment>
<feature type="domain" description="ABC transmembrane type-1" evidence="10">
    <location>
        <begin position="20"/>
        <end position="221"/>
    </location>
</feature>
<dbReference type="InterPro" id="IPR000515">
    <property type="entry name" value="MetI-like"/>
</dbReference>
<feature type="transmembrane region" description="Helical" evidence="9">
    <location>
        <begin position="202"/>
        <end position="224"/>
    </location>
</feature>
<evidence type="ECO:0000256" key="4">
    <source>
        <dbReference type="ARBA" id="ARBA00022475"/>
    </source>
</evidence>
<protein>
    <submittedName>
        <fullName evidence="11">Amino acid ABC transporter permease</fullName>
    </submittedName>
</protein>
<feature type="transmembrane region" description="Helical" evidence="9">
    <location>
        <begin position="20"/>
        <end position="44"/>
    </location>
</feature>
<reference evidence="11 12" key="1">
    <citation type="journal article" date="2014" name="Genome Announc.">
        <title>Draft genome sequences of eight enterohepatic helicobacter species isolated from both laboratory and wild rodents.</title>
        <authorList>
            <person name="Sheh A."/>
            <person name="Shen Z."/>
            <person name="Fox J.G."/>
        </authorList>
    </citation>
    <scope>NUCLEOTIDE SEQUENCE [LARGE SCALE GENOMIC DNA]</scope>
    <source>
        <strain evidence="11 12">MIT-03-7007</strain>
    </source>
</reference>
<evidence type="ECO:0000256" key="9">
    <source>
        <dbReference type="RuleBase" id="RU363032"/>
    </source>
</evidence>
<dbReference type="InterPro" id="IPR035906">
    <property type="entry name" value="MetI-like_sf"/>
</dbReference>
<keyword evidence="7 9" id="KW-1133">Transmembrane helix</keyword>
<evidence type="ECO:0000259" key="10">
    <source>
        <dbReference type="PROSITE" id="PS50928"/>
    </source>
</evidence>
<evidence type="ECO:0000313" key="11">
    <source>
        <dbReference type="EMBL" id="TLE15965.1"/>
    </source>
</evidence>
<keyword evidence="6" id="KW-0029">Amino-acid transport</keyword>
<dbReference type="AlphaFoldDB" id="A0A4U8UE86"/>
<dbReference type="GO" id="GO:0022857">
    <property type="term" value="F:transmembrane transporter activity"/>
    <property type="evidence" value="ECO:0007669"/>
    <property type="project" value="InterPro"/>
</dbReference>
<evidence type="ECO:0000256" key="7">
    <source>
        <dbReference type="ARBA" id="ARBA00022989"/>
    </source>
</evidence>
<dbReference type="RefSeq" id="WP_034552625.1">
    <property type="nucleotide sequence ID" value="NZ_JRPC02000011.1"/>
</dbReference>
<dbReference type="CDD" id="cd06261">
    <property type="entry name" value="TM_PBP2"/>
    <property type="match status" value="1"/>
</dbReference>
<keyword evidence="4" id="KW-1003">Cell membrane</keyword>
<evidence type="ECO:0000256" key="5">
    <source>
        <dbReference type="ARBA" id="ARBA00022692"/>
    </source>
</evidence>
<keyword evidence="12" id="KW-1185">Reference proteome</keyword>
<dbReference type="NCBIfam" id="TIGR01726">
    <property type="entry name" value="HEQRo_perm_3TM"/>
    <property type="match status" value="1"/>
</dbReference>
<evidence type="ECO:0000256" key="1">
    <source>
        <dbReference type="ARBA" id="ARBA00004429"/>
    </source>
</evidence>
<dbReference type="GO" id="GO:0006865">
    <property type="term" value="P:amino acid transport"/>
    <property type="evidence" value="ECO:0007669"/>
    <property type="project" value="UniProtKB-KW"/>
</dbReference>
<sequence length="238" mass="26579">MQLFDFEYALSAIPAIAKGVPLSLAIAVVGFVIGSIFGLVLALCRIYKILFFYQVATLYISFFRGIPVLVQIFLAYYGIPLVLRYFNQKYGLNIDISNISAIYFMYLVYSLYCAAYLSEIFRSAILSIDKGQLEASYSIGLSTLQALYLIILPQGLLVALPNILNFFILLIKETSLVFAASVPEIMGVATLEADRSSKFLEVYIIAALFYWGISSILEKVFGILEKKIARYKKIVGAK</sequence>
<organism evidence="11 12">
    <name type="scientific">Helicobacter apodemus</name>
    <dbReference type="NCBI Taxonomy" id="135569"/>
    <lineage>
        <taxon>Bacteria</taxon>
        <taxon>Pseudomonadati</taxon>
        <taxon>Campylobacterota</taxon>
        <taxon>Epsilonproteobacteria</taxon>
        <taxon>Campylobacterales</taxon>
        <taxon>Helicobacteraceae</taxon>
        <taxon>Helicobacter</taxon>
    </lineage>
</organism>
<gene>
    <name evidence="11" type="ORF">LS72_005240</name>
</gene>
<feature type="transmembrane region" description="Helical" evidence="9">
    <location>
        <begin position="146"/>
        <end position="171"/>
    </location>
</feature>
<evidence type="ECO:0000256" key="3">
    <source>
        <dbReference type="ARBA" id="ARBA00022448"/>
    </source>
</evidence>